<dbReference type="STRING" id="415747.SAMN03097708_00046"/>
<name>A0A1G5PHV9_9GAMM</name>
<dbReference type="PANTHER" id="PTHR30548:SF2">
    <property type="entry name" value="2-HYDROXYACYL-COA DEHYDRATASE,D-COMPONENT"/>
    <property type="match status" value="1"/>
</dbReference>
<dbReference type="NCBIfam" id="NF040772">
    <property type="entry name" value="double_cubane"/>
    <property type="match status" value="1"/>
</dbReference>
<dbReference type="Gene3D" id="1.20.1270.370">
    <property type="match status" value="1"/>
</dbReference>
<evidence type="ECO:0000313" key="3">
    <source>
        <dbReference type="EMBL" id="SCZ49105.1"/>
    </source>
</evidence>
<dbReference type="EMBL" id="FMWD01000001">
    <property type="protein sequence ID" value="SCZ49105.1"/>
    <property type="molecule type" value="Genomic_DNA"/>
</dbReference>
<accession>A0A1G5PHV9</accession>
<dbReference type="Gene3D" id="3.40.50.11900">
    <property type="match status" value="1"/>
</dbReference>
<dbReference type="InterPro" id="IPR010327">
    <property type="entry name" value="FldB/FldC_alpha/beta"/>
</dbReference>
<sequence>MSAEAQAKQTEMARKQLSRESAQALNKIEKDFPDNPKAMDYFYELYRRIHCEGEVPHPGKRVIGTTCVQVPDELIYAAGAVPVRLCNGSHTHDQLGAEFMPAKSCSLVKATLGMLSSGLASWLDEGRDIVNVTTCDQKTKSGRLMEEAGYRVYHLELPPSKESEAARTYWQSNVNGFARELGSLTGHKITRNSLRDSIARVARAQQAFRRLHRLRMAPLAPILGKDVFLVTNAYFFDDIDAWTDAVEALNDEVEKRCEEGFAAAQRRAPRILFTGSPPIFPNLKLPTLIEQSGAVIVADETCSANRMLYDAVNVDEWQLYDMVDALADRALKPCTCPIFVSDEDRKRRLLELARTFAVDGVVYQAFSGCQVFEMEQRGISRFLADEGIPSLYVETDYSPDDIGQLSTRIEAFIESLKARRRRK</sequence>
<dbReference type="OrthoDB" id="9810278at2"/>
<reference evidence="3 4" key="1">
    <citation type="submission" date="2016-10" db="EMBL/GenBank/DDBJ databases">
        <authorList>
            <person name="de Groot N.N."/>
        </authorList>
    </citation>
    <scope>NUCLEOTIDE SEQUENCE [LARGE SCALE GENOMIC DNA]</scope>
    <source>
        <strain evidence="3 4">HLD2</strain>
    </source>
</reference>
<evidence type="ECO:0000313" key="4">
    <source>
        <dbReference type="Proteomes" id="UP000199648"/>
    </source>
</evidence>
<organism evidence="3 4">
    <name type="scientific">Thiohalomonas denitrificans</name>
    <dbReference type="NCBI Taxonomy" id="415747"/>
    <lineage>
        <taxon>Bacteria</taxon>
        <taxon>Pseudomonadati</taxon>
        <taxon>Pseudomonadota</taxon>
        <taxon>Gammaproteobacteria</taxon>
        <taxon>Thiohalomonadales</taxon>
        <taxon>Thiohalomonadaceae</taxon>
        <taxon>Thiohalomonas</taxon>
    </lineage>
</organism>
<protein>
    <submittedName>
        <fullName evidence="3">Benzoyl-CoA reductase/2-hydroxyglutaryl-CoA dehydratase subunit, BcrC/BadD/HgdB</fullName>
    </submittedName>
</protein>
<evidence type="ECO:0000256" key="1">
    <source>
        <dbReference type="ARBA" id="ARBA00005806"/>
    </source>
</evidence>
<dbReference type="Gene3D" id="3.40.50.11890">
    <property type="match status" value="1"/>
</dbReference>
<dbReference type="InterPro" id="IPR047678">
    <property type="entry name" value="YjiM-like"/>
</dbReference>
<proteinExistence type="inferred from homology"/>
<gene>
    <name evidence="3" type="ORF">SAMN03097708_00046</name>
</gene>
<dbReference type="PANTHER" id="PTHR30548">
    <property type="entry name" value="2-HYDROXYGLUTARYL-COA DEHYDRATASE, D-COMPONENT-RELATED"/>
    <property type="match status" value="1"/>
</dbReference>
<feature type="region of interest" description="Disordered" evidence="2">
    <location>
        <begin position="1"/>
        <end position="20"/>
    </location>
</feature>
<keyword evidence="4" id="KW-1185">Reference proteome</keyword>
<evidence type="ECO:0000256" key="2">
    <source>
        <dbReference type="SAM" id="MobiDB-lite"/>
    </source>
</evidence>
<dbReference type="RefSeq" id="WP_092991432.1">
    <property type="nucleotide sequence ID" value="NZ_FMWD01000001.1"/>
</dbReference>
<dbReference type="Pfam" id="PF06050">
    <property type="entry name" value="HGD-D"/>
    <property type="match status" value="1"/>
</dbReference>
<comment type="similarity">
    <text evidence="1">Belongs to the FldB/FldC dehydratase alpha/beta subunit family.</text>
</comment>
<dbReference type="Proteomes" id="UP000199648">
    <property type="component" value="Unassembled WGS sequence"/>
</dbReference>
<dbReference type="AlphaFoldDB" id="A0A1G5PHV9"/>